<evidence type="ECO:0000256" key="2">
    <source>
        <dbReference type="ARBA" id="ARBA00022448"/>
    </source>
</evidence>
<keyword evidence="3" id="KW-0547">Nucleotide-binding</keyword>
<comment type="similarity">
    <text evidence="1">Belongs to the ABC transporter superfamily.</text>
</comment>
<protein>
    <submittedName>
        <fullName evidence="6">ABC transporter ATP-binding protein</fullName>
    </submittedName>
</protein>
<dbReference type="PANTHER" id="PTHR42711">
    <property type="entry name" value="ABC TRANSPORTER ATP-BINDING PROTEIN"/>
    <property type="match status" value="1"/>
</dbReference>
<dbReference type="Proteomes" id="UP001332192">
    <property type="component" value="Chromosome"/>
</dbReference>
<evidence type="ECO:0000259" key="5">
    <source>
        <dbReference type="PROSITE" id="PS50893"/>
    </source>
</evidence>
<name>A0ABZ1BUI7_9FIRM</name>
<dbReference type="PROSITE" id="PS50893">
    <property type="entry name" value="ABC_TRANSPORTER_2"/>
    <property type="match status" value="1"/>
</dbReference>
<dbReference type="Pfam" id="PF00005">
    <property type="entry name" value="ABC_tran"/>
    <property type="match status" value="1"/>
</dbReference>
<sequence>MARSTETPYAIETRALCRVFTRVSEGKGRVVRWPGSRRGEGGPVRQQIQALDRVNLTVHTGEVFGLLGPNGAGKTTLIKVLATLLLPTSGEARVLGLDVVTDPVAVRERVGVVSGGEVSGYGILTVRENLWLFSQLHGIPSREARGRIDELLRAFGLWEYRDTRMSRLSTGFRQRLNVARGFVSDPDVLFLDEPTLGLDVEVARTIRAHVREWVSTRPGRTVLLTTHYMLEADELCDRVAVIDRGRIVACDTPAALKRLLATDVMLRLRTTLPPAAGDGERDGAVRRLETILSGQPGVRQVSARLRPSDGSVELFLLLADDAGVGGVLGAIESTGGRVLELHKPEPTLEDVFLKLVGRRLDEGSNGAGES</sequence>
<evidence type="ECO:0000256" key="4">
    <source>
        <dbReference type="ARBA" id="ARBA00022840"/>
    </source>
</evidence>
<dbReference type="PANTHER" id="PTHR42711:SF5">
    <property type="entry name" value="ABC TRANSPORTER ATP-BINDING PROTEIN NATA"/>
    <property type="match status" value="1"/>
</dbReference>
<evidence type="ECO:0000256" key="1">
    <source>
        <dbReference type="ARBA" id="ARBA00005417"/>
    </source>
</evidence>
<dbReference type="GO" id="GO:0005524">
    <property type="term" value="F:ATP binding"/>
    <property type="evidence" value="ECO:0007669"/>
    <property type="project" value="UniProtKB-KW"/>
</dbReference>
<dbReference type="InterPro" id="IPR003439">
    <property type="entry name" value="ABC_transporter-like_ATP-bd"/>
</dbReference>
<keyword evidence="2" id="KW-0813">Transport</keyword>
<evidence type="ECO:0000313" key="7">
    <source>
        <dbReference type="Proteomes" id="UP001332192"/>
    </source>
</evidence>
<organism evidence="6 7">
    <name type="scientific">Carboxydichorda subterranea</name>
    <dbReference type="NCBI Taxonomy" id="3109565"/>
    <lineage>
        <taxon>Bacteria</taxon>
        <taxon>Bacillati</taxon>
        <taxon>Bacillota</taxon>
        <taxon>Limnochordia</taxon>
        <taxon>Limnochordales</taxon>
        <taxon>Geochordaceae</taxon>
        <taxon>Carboxydichorda</taxon>
    </lineage>
</organism>
<dbReference type="InterPro" id="IPR027417">
    <property type="entry name" value="P-loop_NTPase"/>
</dbReference>
<dbReference type="SMART" id="SM00382">
    <property type="entry name" value="AAA"/>
    <property type="match status" value="1"/>
</dbReference>
<dbReference type="EMBL" id="CP141615">
    <property type="protein sequence ID" value="WRP16467.1"/>
    <property type="molecule type" value="Genomic_DNA"/>
</dbReference>
<keyword evidence="4 6" id="KW-0067">ATP-binding</keyword>
<dbReference type="RefSeq" id="WP_324715740.1">
    <property type="nucleotide sequence ID" value="NZ_CP141615.1"/>
</dbReference>
<keyword evidence="7" id="KW-1185">Reference proteome</keyword>
<dbReference type="InterPro" id="IPR003593">
    <property type="entry name" value="AAA+_ATPase"/>
</dbReference>
<reference evidence="6 7" key="1">
    <citation type="journal article" date="2024" name="Front. Microbiol.">
        <title>Novel thermophilic genera Geochorda gen. nov. and Carboxydochorda gen. nov. from the deep terrestrial subsurface reveal the ecophysiological diversity in the class Limnochordia.</title>
        <authorList>
            <person name="Karnachuk O.V."/>
            <person name="Lukina A.P."/>
            <person name="Avakyan M.R."/>
            <person name="Kadnikov V.V."/>
            <person name="Begmatov S."/>
            <person name="Beletsky A.V."/>
            <person name="Vlasova K.G."/>
            <person name="Novikov A.A."/>
            <person name="Shcherbakova V.A."/>
            <person name="Mardanov A.V."/>
            <person name="Ravin N.V."/>
        </authorList>
    </citation>
    <scope>NUCLEOTIDE SEQUENCE [LARGE SCALE GENOMIC DNA]</scope>
    <source>
        <strain evidence="6 7">L945</strain>
    </source>
</reference>
<dbReference type="Gene3D" id="3.40.50.300">
    <property type="entry name" value="P-loop containing nucleotide triphosphate hydrolases"/>
    <property type="match status" value="1"/>
</dbReference>
<dbReference type="InterPro" id="IPR050763">
    <property type="entry name" value="ABC_transporter_ATP-binding"/>
</dbReference>
<accession>A0ABZ1BUI7</accession>
<evidence type="ECO:0000256" key="3">
    <source>
        <dbReference type="ARBA" id="ARBA00022741"/>
    </source>
</evidence>
<evidence type="ECO:0000313" key="6">
    <source>
        <dbReference type="EMBL" id="WRP16467.1"/>
    </source>
</evidence>
<proteinExistence type="inferred from homology"/>
<dbReference type="SUPFAM" id="SSF52540">
    <property type="entry name" value="P-loop containing nucleoside triphosphate hydrolases"/>
    <property type="match status" value="1"/>
</dbReference>
<gene>
    <name evidence="6" type="ORF">U7230_10195</name>
</gene>
<feature type="domain" description="ABC transporter" evidence="5">
    <location>
        <begin position="31"/>
        <end position="269"/>
    </location>
</feature>